<gene>
    <name evidence="2" type="ORF">BM477_06375</name>
</gene>
<evidence type="ECO:0008006" key="4">
    <source>
        <dbReference type="Google" id="ProtNLM"/>
    </source>
</evidence>
<dbReference type="EMBL" id="MPDM01000006">
    <property type="protein sequence ID" value="OKL48082.1"/>
    <property type="molecule type" value="Genomic_DNA"/>
</dbReference>
<evidence type="ECO:0000256" key="1">
    <source>
        <dbReference type="SAM" id="Phobius"/>
    </source>
</evidence>
<dbReference type="Proteomes" id="UP000186465">
    <property type="component" value="Unassembled WGS sequence"/>
</dbReference>
<accession>A0A1Q5PM05</accession>
<dbReference type="RefSeq" id="WP_075361852.1">
    <property type="nucleotide sequence ID" value="NZ_MPDM01000006.1"/>
</dbReference>
<keyword evidence="3" id="KW-1185">Reference proteome</keyword>
<evidence type="ECO:0000313" key="3">
    <source>
        <dbReference type="Proteomes" id="UP000186465"/>
    </source>
</evidence>
<keyword evidence="1" id="KW-0812">Transmembrane</keyword>
<dbReference type="STRING" id="156892.BM477_06375"/>
<dbReference type="Pfam" id="PF06912">
    <property type="entry name" value="DUF1275"/>
    <property type="match status" value="1"/>
</dbReference>
<feature type="transmembrane region" description="Helical" evidence="1">
    <location>
        <begin position="191"/>
        <end position="208"/>
    </location>
</feature>
<dbReference type="PANTHER" id="PTHR37488:SF2">
    <property type="entry name" value="DUF1275 DOMAIN-CONTAINING PROTEIN"/>
    <property type="match status" value="1"/>
</dbReference>
<proteinExistence type="predicted"/>
<sequence>MNVFLKQVKETIVPSAGNPHGPLPTLFVLWTVVTGLVDAYSYLALSRVFVANMTGNVVFLGFALGGAPGFTWWASILAILAFMGGAFSGGKLRSSRFGKHRAQLLAATMVVQISLMSLAALAALLLHPAVSLIGLATTVLLLSISMGLQNAIARAMAVPDLTTTVLTLTITGLAGDGSGQPDKEHNVGRRIISISAMMLGAFIGAILVHYETPVAGLGVAIALLAIILWRALVHQNDTAKWTVVRSKP</sequence>
<keyword evidence="1" id="KW-0472">Membrane</keyword>
<protein>
    <recommendedName>
        <fullName evidence="4">DUF1275 family protein</fullName>
    </recommendedName>
</protein>
<feature type="transmembrane region" description="Helical" evidence="1">
    <location>
        <begin position="102"/>
        <end position="123"/>
    </location>
</feature>
<feature type="transmembrane region" description="Helical" evidence="1">
    <location>
        <begin position="129"/>
        <end position="148"/>
    </location>
</feature>
<dbReference type="InterPro" id="IPR010699">
    <property type="entry name" value="DUF1275"/>
</dbReference>
<organism evidence="2 3">
    <name type="scientific">Boudabousia marimammalium</name>
    <dbReference type="NCBI Taxonomy" id="156892"/>
    <lineage>
        <taxon>Bacteria</taxon>
        <taxon>Bacillati</taxon>
        <taxon>Actinomycetota</taxon>
        <taxon>Actinomycetes</taxon>
        <taxon>Actinomycetales</taxon>
        <taxon>Actinomycetaceae</taxon>
        <taxon>Boudabousia</taxon>
    </lineage>
</organism>
<feature type="transmembrane region" description="Helical" evidence="1">
    <location>
        <begin position="214"/>
        <end position="233"/>
    </location>
</feature>
<comment type="caution">
    <text evidence="2">The sequence shown here is derived from an EMBL/GenBank/DDBJ whole genome shotgun (WGS) entry which is preliminary data.</text>
</comment>
<evidence type="ECO:0000313" key="2">
    <source>
        <dbReference type="EMBL" id="OKL48082.1"/>
    </source>
</evidence>
<keyword evidence="1" id="KW-1133">Transmembrane helix</keyword>
<feature type="transmembrane region" description="Helical" evidence="1">
    <location>
        <begin position="20"/>
        <end position="37"/>
    </location>
</feature>
<feature type="transmembrane region" description="Helical" evidence="1">
    <location>
        <begin position="44"/>
        <end position="64"/>
    </location>
</feature>
<dbReference type="OrthoDB" id="4272751at2"/>
<feature type="transmembrane region" description="Helical" evidence="1">
    <location>
        <begin position="70"/>
        <end position="90"/>
    </location>
</feature>
<dbReference type="PANTHER" id="PTHR37488">
    <property type="entry name" value="DUF1275 DOMAIN-CONTAINING PROTEIN"/>
    <property type="match status" value="1"/>
</dbReference>
<name>A0A1Q5PM05_9ACTO</name>
<dbReference type="AlphaFoldDB" id="A0A1Q5PM05"/>
<reference evidence="3" key="1">
    <citation type="submission" date="2016-11" db="EMBL/GenBank/DDBJ databases">
        <title>Actinomyces gypaetusis sp. nov. isolated from Gypaetus barbatus in Qinghai Tibet Plateau China.</title>
        <authorList>
            <person name="Meng X."/>
        </authorList>
    </citation>
    <scope>NUCLEOTIDE SEQUENCE [LARGE SCALE GENOMIC DNA]</scope>
    <source>
        <strain evidence="3">DSM 15383</strain>
    </source>
</reference>